<dbReference type="EMBL" id="KI393231">
    <property type="protein sequence ID" value="ERN08818.1"/>
    <property type="molecule type" value="Genomic_DNA"/>
</dbReference>
<protein>
    <submittedName>
        <fullName evidence="1">Uncharacterized protein</fullName>
    </submittedName>
</protein>
<evidence type="ECO:0000313" key="2">
    <source>
        <dbReference type="Proteomes" id="UP000017836"/>
    </source>
</evidence>
<evidence type="ECO:0000313" key="1">
    <source>
        <dbReference type="EMBL" id="ERN08818.1"/>
    </source>
</evidence>
<organism evidence="1 2">
    <name type="scientific">Amborella trichopoda</name>
    <dbReference type="NCBI Taxonomy" id="13333"/>
    <lineage>
        <taxon>Eukaryota</taxon>
        <taxon>Viridiplantae</taxon>
        <taxon>Streptophyta</taxon>
        <taxon>Embryophyta</taxon>
        <taxon>Tracheophyta</taxon>
        <taxon>Spermatophyta</taxon>
        <taxon>Magnoliopsida</taxon>
        <taxon>Amborellales</taxon>
        <taxon>Amborellaceae</taxon>
        <taxon>Amborella</taxon>
    </lineage>
</organism>
<gene>
    <name evidence="1" type="ORF">AMTR_s02209p00003020</name>
</gene>
<reference evidence="2" key="1">
    <citation type="journal article" date="2013" name="Science">
        <title>The Amborella genome and the evolution of flowering plants.</title>
        <authorList>
            <consortium name="Amborella Genome Project"/>
        </authorList>
    </citation>
    <scope>NUCLEOTIDE SEQUENCE [LARGE SCALE GENOMIC DNA]</scope>
</reference>
<dbReference type="AlphaFoldDB" id="U5D171"/>
<dbReference type="Proteomes" id="UP000017836">
    <property type="component" value="Unassembled WGS sequence"/>
</dbReference>
<dbReference type="Gramene" id="ERN08818">
    <property type="protein sequence ID" value="ERN08818"/>
    <property type="gene ID" value="AMTR_s02209p00003020"/>
</dbReference>
<keyword evidence="2" id="KW-1185">Reference proteome</keyword>
<sequence>MRAKIASDRNGMSCCRDSIVITGLLRFKVQRSGLEVWFRGSEVCEGSEVEEEVPGGSEVVEGSGVSGGLSLKIGEEVRG</sequence>
<proteinExistence type="predicted"/>
<name>U5D171_AMBTC</name>
<accession>U5D171</accession>
<dbReference type="HOGENOM" id="CLU_2612970_0_0_1"/>